<keyword evidence="2 4" id="KW-0560">Oxidoreductase</keyword>
<evidence type="ECO:0000259" key="3">
    <source>
        <dbReference type="PROSITE" id="PS51176"/>
    </source>
</evidence>
<feature type="domain" description="Prephenate/arogenate dehydrogenase" evidence="3">
    <location>
        <begin position="8"/>
        <end position="298"/>
    </location>
</feature>
<proteinExistence type="inferred from homology"/>
<dbReference type="Pfam" id="PF02153">
    <property type="entry name" value="PDH_N"/>
    <property type="match status" value="1"/>
</dbReference>
<evidence type="ECO:0000313" key="4">
    <source>
        <dbReference type="EMBL" id="MCS5478251.1"/>
    </source>
</evidence>
<dbReference type="InterPro" id="IPR008927">
    <property type="entry name" value="6-PGluconate_DH-like_C_sf"/>
</dbReference>
<keyword evidence="5" id="KW-1185">Reference proteome</keyword>
<dbReference type="Gene3D" id="1.10.3660.10">
    <property type="entry name" value="6-phosphogluconate dehydrogenase C-terminal like domain"/>
    <property type="match status" value="1"/>
</dbReference>
<organism evidence="4 5">
    <name type="scientific">Corynebacterium lemuris</name>
    <dbReference type="NCBI Taxonomy" id="1859292"/>
    <lineage>
        <taxon>Bacteria</taxon>
        <taxon>Bacillati</taxon>
        <taxon>Actinomycetota</taxon>
        <taxon>Actinomycetes</taxon>
        <taxon>Mycobacteriales</taxon>
        <taxon>Corynebacteriaceae</taxon>
        <taxon>Corynebacterium</taxon>
    </lineage>
</organism>
<evidence type="ECO:0000313" key="5">
    <source>
        <dbReference type="Proteomes" id="UP001205965"/>
    </source>
</evidence>
<dbReference type="NCBIfam" id="NF005108">
    <property type="entry name" value="PRK06545.1-6"/>
    <property type="match status" value="1"/>
</dbReference>
<dbReference type="PANTHER" id="PTHR21363">
    <property type="entry name" value="PREPHENATE DEHYDROGENASE"/>
    <property type="match status" value="1"/>
</dbReference>
<comment type="similarity">
    <text evidence="1">Belongs to the prephenate/arogenate dehydrogenase family.</text>
</comment>
<dbReference type="InterPro" id="IPR046826">
    <property type="entry name" value="PDH_N"/>
</dbReference>
<dbReference type="PANTHER" id="PTHR21363:SF0">
    <property type="entry name" value="PREPHENATE DEHYDROGENASE [NADP(+)]"/>
    <property type="match status" value="1"/>
</dbReference>
<dbReference type="EMBL" id="JANWTC010000001">
    <property type="protein sequence ID" value="MCS5478251.1"/>
    <property type="molecule type" value="Genomic_DNA"/>
</dbReference>
<dbReference type="Pfam" id="PF20463">
    <property type="entry name" value="PDH_C"/>
    <property type="match status" value="1"/>
</dbReference>
<dbReference type="RefSeq" id="WP_259426291.1">
    <property type="nucleotide sequence ID" value="NZ_JANWTC010000001.1"/>
</dbReference>
<dbReference type="InterPro" id="IPR003099">
    <property type="entry name" value="Prephen_DH"/>
</dbReference>
<dbReference type="SUPFAM" id="SSF51735">
    <property type="entry name" value="NAD(P)-binding Rossmann-fold domains"/>
    <property type="match status" value="1"/>
</dbReference>
<dbReference type="EC" id="1.3.1.12" evidence="4"/>
<dbReference type="GO" id="GO:0008977">
    <property type="term" value="F:prephenate dehydrogenase (NAD+) activity"/>
    <property type="evidence" value="ECO:0007669"/>
    <property type="project" value="UniProtKB-EC"/>
</dbReference>
<accession>A0ABT2FSR3</accession>
<evidence type="ECO:0000256" key="1">
    <source>
        <dbReference type="ARBA" id="ARBA00007964"/>
    </source>
</evidence>
<dbReference type="SUPFAM" id="SSF48179">
    <property type="entry name" value="6-phosphogluconate dehydrogenase C-terminal domain-like"/>
    <property type="match status" value="1"/>
</dbReference>
<sequence>MTSTNLSRPICILGLGLIGGSLMRDLAAREVHVYGYNRSTDAARAAHDAGFDVSIDLTATLQRAERDGALIVLATPMPAIPALLDAIIGHAPSCGITDVVSVKAEVYNLVRERDLQDRYVGGHPMAGTAESGWEASRTGMFTRAAWVITYDHAPGASLRWIALWTDVVRMILAVGADAIPSRVDRHDAAVARISHLVHVFAETLAIVGDNGGALAQSLAAGSFRDSTRVAGTHPALVQAMCETNAPAVVTALDEALELLHDARASLTQDNPDISALTEAGYSARVRFDARHGARGESVSPVKITSRPLLRLSPGAPGWVGQLEQAEALGGRIEIF</sequence>
<dbReference type="Proteomes" id="UP001205965">
    <property type="component" value="Unassembled WGS sequence"/>
</dbReference>
<evidence type="ECO:0000256" key="2">
    <source>
        <dbReference type="ARBA" id="ARBA00023002"/>
    </source>
</evidence>
<dbReference type="InterPro" id="IPR050812">
    <property type="entry name" value="Preph/Arog_dehydrog"/>
</dbReference>
<protein>
    <submittedName>
        <fullName evidence="4">Prephenate dehydrogenase</fullName>
        <ecNumber evidence="4">1.3.1.12</ecNumber>
    </submittedName>
</protein>
<dbReference type="InterPro" id="IPR036291">
    <property type="entry name" value="NAD(P)-bd_dom_sf"/>
</dbReference>
<comment type="caution">
    <text evidence="4">The sequence shown here is derived from an EMBL/GenBank/DDBJ whole genome shotgun (WGS) entry which is preliminary data.</text>
</comment>
<reference evidence="4 5" key="1">
    <citation type="submission" date="2022-08" db="EMBL/GenBank/DDBJ databases">
        <title>YIM 101645 draft genome.</title>
        <authorList>
            <person name="Chen X."/>
        </authorList>
    </citation>
    <scope>NUCLEOTIDE SEQUENCE [LARGE SCALE GENOMIC DNA]</scope>
    <source>
        <strain evidence="4 5">YIM 101645</strain>
    </source>
</reference>
<name>A0ABT2FSR3_9CORY</name>
<dbReference type="InterPro" id="IPR046825">
    <property type="entry name" value="PDH_C"/>
</dbReference>
<gene>
    <name evidence="4" type="ORF">NYP18_01110</name>
</gene>
<dbReference type="PROSITE" id="PS51176">
    <property type="entry name" value="PDH_ADH"/>
    <property type="match status" value="1"/>
</dbReference>
<dbReference type="Gene3D" id="3.40.50.720">
    <property type="entry name" value="NAD(P)-binding Rossmann-like Domain"/>
    <property type="match status" value="1"/>
</dbReference>